<keyword evidence="3" id="KW-1185">Reference proteome</keyword>
<evidence type="ECO:0000256" key="1">
    <source>
        <dbReference type="SAM" id="MobiDB-lite"/>
    </source>
</evidence>
<dbReference type="GeneID" id="69040383"/>
<accession>C0NW37</accession>
<proteinExistence type="predicted"/>
<evidence type="ECO:0000313" key="3">
    <source>
        <dbReference type="Proteomes" id="UP000001631"/>
    </source>
</evidence>
<dbReference type="RefSeq" id="XP_045284623.1">
    <property type="nucleotide sequence ID" value="XM_045434416.1"/>
</dbReference>
<dbReference type="HOGENOM" id="CLU_1815244_0_0_1"/>
<protein>
    <submittedName>
        <fullName evidence="2">Uncharacterized protein</fullName>
    </submittedName>
</protein>
<sequence length="142" mass="15073">MSTATNKQFHNYGDDEKRNISFTSKGFASGRFDGLIVVDGSMEIGHGGELTSESAGGKTFLPMLPAHEAPTDQGDGLDGMVDDGGASMTPREKPRPLTMDKVGNSGAPYDGVSPHPQSPPQISVDHAGATQKEWLVKKILNF</sequence>
<dbReference type="Proteomes" id="UP000001631">
    <property type="component" value="Unassembled WGS sequence"/>
</dbReference>
<dbReference type="AlphaFoldDB" id="C0NW37"/>
<reference evidence="2" key="1">
    <citation type="submission" date="2009-02" db="EMBL/GenBank/DDBJ databases">
        <title>The Genome Sequence of Ajellomyces capsulatus strain G186AR.</title>
        <authorList>
            <consortium name="The Broad Institute Genome Sequencing Platform"/>
            <person name="Champion M."/>
            <person name="Cuomo C."/>
            <person name="Ma L.-J."/>
            <person name="Henn M.R."/>
            <person name="Sil A."/>
            <person name="Goldman B."/>
            <person name="Young S.K."/>
            <person name="Kodira C.D."/>
            <person name="Zeng Q."/>
            <person name="Koehrsen M."/>
            <person name="Alvarado L."/>
            <person name="Berlin A."/>
            <person name="Borenstein D."/>
            <person name="Chen Z."/>
            <person name="Engels R."/>
            <person name="Freedman E."/>
            <person name="Gellesch M."/>
            <person name="Goldberg J."/>
            <person name="Griggs A."/>
            <person name="Gujja S."/>
            <person name="Heiman D."/>
            <person name="Hepburn T."/>
            <person name="Howarth C."/>
            <person name="Jen D."/>
            <person name="Larson L."/>
            <person name="Lewis B."/>
            <person name="Mehta T."/>
            <person name="Park D."/>
            <person name="Pearson M."/>
            <person name="Roberts A."/>
            <person name="Saif S."/>
            <person name="Shea T."/>
            <person name="Shenoy N."/>
            <person name="Sisk P."/>
            <person name="Stolte C."/>
            <person name="Sykes S."/>
            <person name="Walk T."/>
            <person name="White J."/>
            <person name="Yandava C."/>
            <person name="Klein B."/>
            <person name="McEwen J.G."/>
            <person name="Puccia R."/>
            <person name="Goldman G.H."/>
            <person name="Felipe M.S."/>
            <person name="Nino-Vega G."/>
            <person name="San-Blas G."/>
            <person name="Taylor J."/>
            <person name="Mendoza L."/>
            <person name="Galagan J."/>
            <person name="Nusbaum C."/>
            <person name="Birren B."/>
        </authorList>
    </citation>
    <scope>NUCLEOTIDE SEQUENCE</scope>
    <source>
        <strain evidence="2">G186AR</strain>
    </source>
</reference>
<feature type="region of interest" description="Disordered" evidence="1">
    <location>
        <begin position="1"/>
        <end position="20"/>
    </location>
</feature>
<name>C0NW37_AJECG</name>
<organism evidence="2 3">
    <name type="scientific">Ajellomyces capsulatus (strain G186AR / H82 / ATCC MYA-2454 / RMSCC 2432)</name>
    <name type="common">Darling's disease fungus</name>
    <name type="synonym">Histoplasma capsulatum</name>
    <dbReference type="NCBI Taxonomy" id="447093"/>
    <lineage>
        <taxon>Eukaryota</taxon>
        <taxon>Fungi</taxon>
        <taxon>Dikarya</taxon>
        <taxon>Ascomycota</taxon>
        <taxon>Pezizomycotina</taxon>
        <taxon>Eurotiomycetes</taxon>
        <taxon>Eurotiomycetidae</taxon>
        <taxon>Onygenales</taxon>
        <taxon>Ajellomycetaceae</taxon>
        <taxon>Histoplasma</taxon>
    </lineage>
</organism>
<evidence type="ECO:0000313" key="2">
    <source>
        <dbReference type="EMBL" id="EEH04142.1"/>
    </source>
</evidence>
<dbReference type="EMBL" id="GG663374">
    <property type="protein sequence ID" value="EEH04142.1"/>
    <property type="molecule type" value="Genomic_DNA"/>
</dbReference>
<dbReference type="InParanoid" id="C0NW37"/>
<dbReference type="STRING" id="447093.C0NW37"/>
<gene>
    <name evidence="2" type="ORF">HCBG_07367</name>
</gene>
<feature type="region of interest" description="Disordered" evidence="1">
    <location>
        <begin position="63"/>
        <end position="124"/>
    </location>
</feature>